<dbReference type="InterPro" id="IPR036527">
    <property type="entry name" value="SCP2_sterol-bd_dom_sf"/>
</dbReference>
<evidence type="ECO:0000313" key="5">
    <source>
        <dbReference type="EMBL" id="KAA9010696.1"/>
    </source>
</evidence>
<dbReference type="PROSITE" id="PS51118">
    <property type="entry name" value="HTH_HXLR"/>
    <property type="match status" value="1"/>
</dbReference>
<evidence type="ECO:0000256" key="2">
    <source>
        <dbReference type="ARBA" id="ARBA00023125"/>
    </source>
</evidence>
<evidence type="ECO:0000256" key="1">
    <source>
        <dbReference type="ARBA" id="ARBA00023015"/>
    </source>
</evidence>
<comment type="caution">
    <text evidence="5">The sequence shown here is derived from an EMBL/GenBank/DDBJ whole genome shotgun (WGS) entry which is preliminary data.</text>
</comment>
<dbReference type="Pfam" id="PF01638">
    <property type="entry name" value="HxlR"/>
    <property type="match status" value="1"/>
</dbReference>
<dbReference type="EMBL" id="VYQE01000001">
    <property type="protein sequence ID" value="KAA9010696.1"/>
    <property type="molecule type" value="Genomic_DNA"/>
</dbReference>
<name>A0A5J5GQT0_9RHOB</name>
<keyword evidence="6" id="KW-1185">Reference proteome</keyword>
<evidence type="ECO:0000256" key="3">
    <source>
        <dbReference type="ARBA" id="ARBA00023163"/>
    </source>
</evidence>
<dbReference type="InterPro" id="IPR002577">
    <property type="entry name" value="HTH_HxlR"/>
</dbReference>
<dbReference type="PANTHER" id="PTHR33204">
    <property type="entry name" value="TRANSCRIPTIONAL REGULATOR, MARR FAMILY"/>
    <property type="match status" value="1"/>
</dbReference>
<keyword evidence="3" id="KW-0804">Transcription</keyword>
<dbReference type="CDD" id="cd00090">
    <property type="entry name" value="HTH_ARSR"/>
    <property type="match status" value="1"/>
</dbReference>
<dbReference type="Gene3D" id="1.10.10.10">
    <property type="entry name" value="Winged helix-like DNA-binding domain superfamily/Winged helix DNA-binding domain"/>
    <property type="match status" value="1"/>
</dbReference>
<dbReference type="GO" id="GO:0003677">
    <property type="term" value="F:DNA binding"/>
    <property type="evidence" value="ECO:0007669"/>
    <property type="project" value="UniProtKB-KW"/>
</dbReference>
<evidence type="ECO:0000259" key="4">
    <source>
        <dbReference type="PROSITE" id="PS51118"/>
    </source>
</evidence>
<keyword evidence="2" id="KW-0238">DNA-binding</keyword>
<dbReference type="Proteomes" id="UP000326554">
    <property type="component" value="Unassembled WGS sequence"/>
</dbReference>
<evidence type="ECO:0000313" key="6">
    <source>
        <dbReference type="Proteomes" id="UP000326554"/>
    </source>
</evidence>
<accession>A0A5J5GQT0</accession>
<gene>
    <name evidence="5" type="ORF">F3S47_01680</name>
</gene>
<dbReference type="InterPro" id="IPR011991">
    <property type="entry name" value="ArsR-like_HTH"/>
</dbReference>
<proteinExistence type="predicted"/>
<dbReference type="PANTHER" id="PTHR33204:SF18">
    <property type="entry name" value="TRANSCRIPTIONAL REGULATORY PROTEIN"/>
    <property type="match status" value="1"/>
</dbReference>
<dbReference type="GO" id="GO:0006355">
    <property type="term" value="P:regulation of DNA-templated transcription"/>
    <property type="evidence" value="ECO:0007669"/>
    <property type="project" value="UniProtKB-ARBA"/>
</dbReference>
<dbReference type="AlphaFoldDB" id="A0A5J5GQT0"/>
<feature type="domain" description="HTH hxlR-type" evidence="4">
    <location>
        <begin position="1"/>
        <end position="91"/>
    </location>
</feature>
<reference evidence="5 6" key="1">
    <citation type="submission" date="2019-09" db="EMBL/GenBank/DDBJ databases">
        <authorList>
            <person name="Park J.-S."/>
            <person name="Choi H.-J."/>
        </authorList>
    </citation>
    <scope>NUCLEOTIDE SEQUENCE [LARGE SCALE GENOMIC DNA]</scope>
    <source>
        <strain evidence="5 6">176SS1-4</strain>
    </source>
</reference>
<dbReference type="SUPFAM" id="SSF55718">
    <property type="entry name" value="SCP-like"/>
    <property type="match status" value="1"/>
</dbReference>
<organism evidence="5 6">
    <name type="scientific">Histidinibacterium aquaticum</name>
    <dbReference type="NCBI Taxonomy" id="2613962"/>
    <lineage>
        <taxon>Bacteria</taxon>
        <taxon>Pseudomonadati</taxon>
        <taxon>Pseudomonadota</taxon>
        <taxon>Alphaproteobacteria</taxon>
        <taxon>Rhodobacterales</taxon>
        <taxon>Paracoccaceae</taxon>
        <taxon>Histidinibacterium</taxon>
    </lineage>
</organism>
<keyword evidence="1" id="KW-0805">Transcription regulation</keyword>
<protein>
    <submittedName>
        <fullName evidence="5">Helix-turn-helix transcriptional regulator</fullName>
    </submittedName>
</protein>
<dbReference type="InterPro" id="IPR036390">
    <property type="entry name" value="WH_DNA-bd_sf"/>
</dbReference>
<sequence>MGAEIFCSRWTPLILREFLCGSTRFNELRRGLPRISPALLSKRLRELEETGLIAREGNGGSAYRLTEAGEALRPIIMSLGHWAQSWVDREISLRNLDPTLLMWDMRRSIKVNEVPPGRRVIHFVYQDLPPKKQKHWLVVDGESVDLCYVDPGFDVDLLVECDLRVMTMIWMGHTSIDIERRAGRLSLEGDRALVATMESWLGLSAFASTPSRPRAAQPVSLAT</sequence>
<dbReference type="SUPFAM" id="SSF46785">
    <property type="entry name" value="Winged helix' DNA-binding domain"/>
    <property type="match status" value="1"/>
</dbReference>
<dbReference type="InterPro" id="IPR036388">
    <property type="entry name" value="WH-like_DNA-bd_sf"/>
</dbReference>